<sequence length="220" mass="25210">MKEIKKVILWVGIIAIVIAALSFIDPVDNEDVSPNDLDVVKDLEKENDYLKQDIEWLEDSLFESRKFIIDSNLAKDYFPDPETEILYKGIEETKYVILYRDEMGNNLNVTSKEPRFEIILGVPTLAPVDGITMAYTGLGERNVDNGIENHFFGGVITNNEIKDVHVSFNGEVYKANIFKVDNNMYGWYSIFKKSSTLEENTVITQALDEDGLIIWERSLR</sequence>
<organism evidence="2 3">
    <name type="scientific">Psychrobacillus vulpis</name>
    <dbReference type="NCBI Taxonomy" id="2325572"/>
    <lineage>
        <taxon>Bacteria</taxon>
        <taxon>Bacillati</taxon>
        <taxon>Bacillota</taxon>
        <taxon>Bacilli</taxon>
        <taxon>Bacillales</taxon>
        <taxon>Bacillaceae</taxon>
        <taxon>Psychrobacillus</taxon>
    </lineage>
</organism>
<feature type="transmembrane region" description="Helical" evidence="1">
    <location>
        <begin position="7"/>
        <end position="24"/>
    </location>
</feature>
<keyword evidence="3" id="KW-1185">Reference proteome</keyword>
<dbReference type="RefSeq" id="WP_142644282.1">
    <property type="nucleotide sequence ID" value="NZ_VDGI01000041.1"/>
</dbReference>
<protein>
    <submittedName>
        <fullName evidence="2">Uncharacterized protein</fullName>
    </submittedName>
</protein>
<keyword evidence="1" id="KW-1133">Transmembrane helix</keyword>
<keyword evidence="1" id="KW-0812">Transmembrane</keyword>
<evidence type="ECO:0000256" key="1">
    <source>
        <dbReference type="SAM" id="Phobius"/>
    </source>
</evidence>
<dbReference type="AlphaFoldDB" id="A0A544TF83"/>
<accession>A0A544TF83</accession>
<evidence type="ECO:0000313" key="3">
    <source>
        <dbReference type="Proteomes" id="UP000316626"/>
    </source>
</evidence>
<proteinExistence type="predicted"/>
<name>A0A544TF83_9BACI</name>
<dbReference type="Proteomes" id="UP000316626">
    <property type="component" value="Unassembled WGS sequence"/>
</dbReference>
<comment type="caution">
    <text evidence="2">The sequence shown here is derived from an EMBL/GenBank/DDBJ whole genome shotgun (WGS) entry which is preliminary data.</text>
</comment>
<dbReference type="OrthoDB" id="2972769at2"/>
<keyword evidence="1" id="KW-0472">Membrane</keyword>
<gene>
    <name evidence="2" type="ORF">FG384_19140</name>
</gene>
<evidence type="ECO:0000313" key="2">
    <source>
        <dbReference type="EMBL" id="TQR16117.1"/>
    </source>
</evidence>
<dbReference type="EMBL" id="VDGI01000041">
    <property type="protein sequence ID" value="TQR16117.1"/>
    <property type="molecule type" value="Genomic_DNA"/>
</dbReference>
<reference evidence="2 3" key="1">
    <citation type="submission" date="2019-06" db="EMBL/GenBank/DDBJ databases">
        <title>Psychrobacillus vulpis sp. nov., a new species isolated from feces of a red fox that inhabits in The Tablas de Daimiel Natural Park, Albacete, Spain.</title>
        <authorList>
            <person name="Rodriguez M."/>
            <person name="Reina J.C."/>
            <person name="Bejar V."/>
            <person name="Llamas I."/>
        </authorList>
    </citation>
    <scope>NUCLEOTIDE SEQUENCE [LARGE SCALE GENOMIC DNA]</scope>
    <source>
        <strain evidence="2 3">Z8</strain>
    </source>
</reference>